<evidence type="ECO:0000256" key="1">
    <source>
        <dbReference type="ARBA" id="ARBA00010016"/>
    </source>
</evidence>
<dbReference type="STRING" id="3775.A0A1Q3BLF3"/>
<reference evidence="3" key="1">
    <citation type="submission" date="2016-04" db="EMBL/GenBank/DDBJ databases">
        <title>Cephalotus genome sequencing.</title>
        <authorList>
            <person name="Fukushima K."/>
            <person name="Hasebe M."/>
            <person name="Fang X."/>
        </authorList>
    </citation>
    <scope>NUCLEOTIDE SEQUENCE [LARGE SCALE GENOMIC DNA]</scope>
    <source>
        <strain evidence="3">cv. St1</strain>
    </source>
</reference>
<dbReference type="GO" id="GO:0005880">
    <property type="term" value="C:nuclear microtubule"/>
    <property type="evidence" value="ECO:0007669"/>
    <property type="project" value="TreeGrafter"/>
</dbReference>
<evidence type="ECO:0000313" key="2">
    <source>
        <dbReference type="EMBL" id="GAV68856.1"/>
    </source>
</evidence>
<accession>A0A1Q3BLF3</accession>
<dbReference type="GO" id="GO:0051225">
    <property type="term" value="P:spindle assembly"/>
    <property type="evidence" value="ECO:0007669"/>
    <property type="project" value="TreeGrafter"/>
</dbReference>
<dbReference type="AlphaFoldDB" id="A0A1Q3BLF3"/>
<proteinExistence type="inferred from homology"/>
<comment type="similarity">
    <text evidence="1">Belongs to the QWRF family.</text>
</comment>
<dbReference type="GO" id="GO:0005737">
    <property type="term" value="C:cytoplasm"/>
    <property type="evidence" value="ECO:0007669"/>
    <property type="project" value="TreeGrafter"/>
</dbReference>
<sequence length="221" mass="24571">SLDTSPKLHKFTIKNVIKRANSLTGYAGAATSHWALSPGRSGSPPMSVEHKSKTMSFSTFKLHSRVRNNSVALGSGGLETAHQLRLLQNQLMQWRCANARAESAKGNVTNQVERNFVCGWDSLTKLQRSVLHRKLQLQKEKQDTKLDLSVIEQMNPLETWGEMERQHLSAVSNTEECLHCVVCEVALLEAAQVDQIEVILAVRHAYDLTSAIKSMLTALLP</sequence>
<dbReference type="Proteomes" id="UP000187406">
    <property type="component" value="Unassembled WGS sequence"/>
</dbReference>
<feature type="non-terminal residue" evidence="2">
    <location>
        <position position="221"/>
    </location>
</feature>
<comment type="caution">
    <text evidence="2">The sequence shown here is derived from an EMBL/GenBank/DDBJ whole genome shotgun (WGS) entry which is preliminary data.</text>
</comment>
<gene>
    <name evidence="2" type="ORF">CFOL_v3_12359</name>
</gene>
<dbReference type="PANTHER" id="PTHR31807:SF31">
    <property type="entry name" value="QWRF MOTIF PROTEIN (DUF566)-RELATED"/>
    <property type="match status" value="1"/>
</dbReference>
<dbReference type="Pfam" id="PF04484">
    <property type="entry name" value="QWRF"/>
    <property type="match status" value="1"/>
</dbReference>
<dbReference type="GO" id="GO:0008017">
    <property type="term" value="F:microtubule binding"/>
    <property type="evidence" value="ECO:0007669"/>
    <property type="project" value="TreeGrafter"/>
</dbReference>
<feature type="non-terminal residue" evidence="2">
    <location>
        <position position="1"/>
    </location>
</feature>
<dbReference type="InParanoid" id="A0A1Q3BLF3"/>
<dbReference type="OrthoDB" id="774923at2759"/>
<dbReference type="PANTHER" id="PTHR31807">
    <property type="entry name" value="AUGMIN FAMILY MEMBER"/>
    <property type="match status" value="1"/>
</dbReference>
<keyword evidence="3" id="KW-1185">Reference proteome</keyword>
<evidence type="ECO:0000313" key="3">
    <source>
        <dbReference type="Proteomes" id="UP000187406"/>
    </source>
</evidence>
<dbReference type="InterPro" id="IPR007573">
    <property type="entry name" value="QWRF"/>
</dbReference>
<dbReference type="EMBL" id="BDDD01000666">
    <property type="protein sequence ID" value="GAV68856.1"/>
    <property type="molecule type" value="Genomic_DNA"/>
</dbReference>
<name>A0A1Q3BLF3_CEPFO</name>
<organism evidence="2 3">
    <name type="scientific">Cephalotus follicularis</name>
    <name type="common">Albany pitcher plant</name>
    <dbReference type="NCBI Taxonomy" id="3775"/>
    <lineage>
        <taxon>Eukaryota</taxon>
        <taxon>Viridiplantae</taxon>
        <taxon>Streptophyta</taxon>
        <taxon>Embryophyta</taxon>
        <taxon>Tracheophyta</taxon>
        <taxon>Spermatophyta</taxon>
        <taxon>Magnoliopsida</taxon>
        <taxon>eudicotyledons</taxon>
        <taxon>Gunneridae</taxon>
        <taxon>Pentapetalae</taxon>
        <taxon>rosids</taxon>
        <taxon>fabids</taxon>
        <taxon>Oxalidales</taxon>
        <taxon>Cephalotaceae</taxon>
        <taxon>Cephalotus</taxon>
    </lineage>
</organism>
<protein>
    <submittedName>
        <fullName evidence="2">DUF566 domain-containing protein</fullName>
    </submittedName>
</protein>